<dbReference type="Gene3D" id="1.10.510.10">
    <property type="entry name" value="Transferase(Phosphotransferase) domain 1"/>
    <property type="match status" value="1"/>
</dbReference>
<dbReference type="SMART" id="SM00220">
    <property type="entry name" value="S_TKc"/>
    <property type="match status" value="1"/>
</dbReference>
<dbReference type="Pfam" id="PF00069">
    <property type="entry name" value="Pkinase"/>
    <property type="match status" value="1"/>
</dbReference>
<evidence type="ECO:0000259" key="2">
    <source>
        <dbReference type="PROSITE" id="PS50011"/>
    </source>
</evidence>
<organism evidence="3 4">
    <name type="scientific">Cladonia borealis</name>
    <dbReference type="NCBI Taxonomy" id="184061"/>
    <lineage>
        <taxon>Eukaryota</taxon>
        <taxon>Fungi</taxon>
        <taxon>Dikarya</taxon>
        <taxon>Ascomycota</taxon>
        <taxon>Pezizomycotina</taxon>
        <taxon>Lecanoromycetes</taxon>
        <taxon>OSLEUM clade</taxon>
        <taxon>Lecanoromycetidae</taxon>
        <taxon>Lecanorales</taxon>
        <taxon>Lecanorineae</taxon>
        <taxon>Cladoniaceae</taxon>
        <taxon>Cladonia</taxon>
    </lineage>
</organism>
<dbReference type="PANTHER" id="PTHR24359:SF1">
    <property type="entry name" value="INHIBITOR OF NUCLEAR FACTOR KAPPA-B KINASE EPSILON SUBUNIT HOMOLOG 1-RELATED"/>
    <property type="match status" value="1"/>
</dbReference>
<dbReference type="EMBL" id="JAFEKC020000001">
    <property type="protein sequence ID" value="KAK0517245.1"/>
    <property type="molecule type" value="Genomic_DNA"/>
</dbReference>
<reference evidence="3" key="1">
    <citation type="submission" date="2023-03" db="EMBL/GenBank/DDBJ databases">
        <title>Complete genome of Cladonia borealis.</title>
        <authorList>
            <person name="Park H."/>
        </authorList>
    </citation>
    <scope>NUCLEOTIDE SEQUENCE</scope>
    <source>
        <strain evidence="3">ANT050790</strain>
    </source>
</reference>
<evidence type="ECO:0000256" key="1">
    <source>
        <dbReference type="SAM" id="MobiDB-lite"/>
    </source>
</evidence>
<dbReference type="CDD" id="cd00180">
    <property type="entry name" value="PKc"/>
    <property type="match status" value="1"/>
</dbReference>
<dbReference type="GO" id="GO:0005524">
    <property type="term" value="F:ATP binding"/>
    <property type="evidence" value="ECO:0007669"/>
    <property type="project" value="InterPro"/>
</dbReference>
<comment type="caution">
    <text evidence="3">The sequence shown here is derived from an EMBL/GenBank/DDBJ whole genome shotgun (WGS) entry which is preliminary data.</text>
</comment>
<name>A0AA39VA22_9LECA</name>
<feature type="region of interest" description="Disordered" evidence="1">
    <location>
        <begin position="508"/>
        <end position="612"/>
    </location>
</feature>
<feature type="domain" description="Protein kinase" evidence="2">
    <location>
        <begin position="159"/>
        <end position="496"/>
    </location>
</feature>
<evidence type="ECO:0000313" key="3">
    <source>
        <dbReference type="EMBL" id="KAK0517245.1"/>
    </source>
</evidence>
<sequence>MVNFQPQHADALQAFHTWRHSSEAQLLGIGGPDLEPTCPFIPRTNLENYFNQPHQLEGLLDAVLHSQQRPAVDANYVRDHYLQSFATLLCIGQGSWIYHFQQYHSLRDQKLPHRTRPDGFPITIPDIFEEFKDAQWQFCVPTLEYNMNDRYKEEDILPIITKEKIGEGGSAIVYKVVVDDSYNGLRPRDHGIPDRRHQHKNTFVLKTYLPAEAEANYNAESDAFRKLRWSGKPSAHIIAYYGGFIHGNSYNIMLEYADQGTLETFMRKTEPPLSVEHTLLFWNRLFDVSHGIMTIHNAMGEDRSAARFFNGWHQDIKPANILVFSGDSDSPYDRHFKIADLGLTHFKPSDSQSNDILDFDAFGTRAYGAPETFRYHRDTESAPLQVTQNVDIWSLGCIYSEASVWAHHGWKRVCEYRRQRGLEIEEKGGGAGEEMFHCDGERLDTVDTIHQDINITGQRRTSSHITRSVLERLVIDMLQPMIRLPAKNVFDKSKRLIKEFEKKYEISVDGPVGNTNGEVVSQAKPRTRKPPQLPPDADSTSSSSSSRSPSPPQKYYHKSTSPRSKRRSTGASGIPQSGGRDLPDVSDPLRPPSNTANTHANSLPQQAQSNHQALAPPTLSIAEGHEWKRKHKNKEHAPLPGRENLTSLNERDHIFLIDNSATMSQYTKEIAKVISLLAYIVKDSDEDGLDIFYTQTTQKINSHKSSKLSSSIYQQQFIGMSDMRGRLHALLQEHINKFGTLIKPPKPLFGRQPPPRPQRPLSFYILTDAKWQPTDVGGLIKDLVKDMIAKGRRKEHVGIQFIRFGNDPASIAKLDELDHGLGLGDIGMDIVDHTYWDGNVWKQLMGALNNWYDDDPCETP</sequence>
<dbReference type="InterPro" id="IPR011009">
    <property type="entry name" value="Kinase-like_dom_sf"/>
</dbReference>
<keyword evidence="4" id="KW-1185">Reference proteome</keyword>
<accession>A0AA39VA22</accession>
<dbReference type="Proteomes" id="UP001166286">
    <property type="component" value="Unassembled WGS sequence"/>
</dbReference>
<evidence type="ECO:0000313" key="4">
    <source>
        <dbReference type="Proteomes" id="UP001166286"/>
    </source>
</evidence>
<dbReference type="PANTHER" id="PTHR24359">
    <property type="entry name" value="SERINE/THREONINE-PROTEIN KINASE SBK1"/>
    <property type="match status" value="1"/>
</dbReference>
<gene>
    <name evidence="3" type="ORF">JMJ35_000400</name>
</gene>
<dbReference type="GO" id="GO:0004674">
    <property type="term" value="F:protein serine/threonine kinase activity"/>
    <property type="evidence" value="ECO:0007669"/>
    <property type="project" value="TreeGrafter"/>
</dbReference>
<proteinExistence type="predicted"/>
<feature type="compositionally biased region" description="Polar residues" evidence="1">
    <location>
        <begin position="592"/>
        <end position="612"/>
    </location>
</feature>
<dbReference type="InterPro" id="IPR000719">
    <property type="entry name" value="Prot_kinase_dom"/>
</dbReference>
<feature type="compositionally biased region" description="Low complexity" evidence="1">
    <location>
        <begin position="535"/>
        <end position="548"/>
    </location>
</feature>
<dbReference type="PROSITE" id="PS50011">
    <property type="entry name" value="PROTEIN_KINASE_DOM"/>
    <property type="match status" value="1"/>
</dbReference>
<dbReference type="SUPFAM" id="SSF56112">
    <property type="entry name" value="Protein kinase-like (PK-like)"/>
    <property type="match status" value="1"/>
</dbReference>
<protein>
    <recommendedName>
        <fullName evidence="2">Protein kinase domain-containing protein</fullName>
    </recommendedName>
</protein>
<dbReference type="AlphaFoldDB" id="A0AA39VA22"/>